<proteinExistence type="predicted"/>
<dbReference type="InterPro" id="IPR050553">
    <property type="entry name" value="Thioredoxin_ResA/DsbE_sf"/>
</dbReference>
<dbReference type="PROSITE" id="PS51352">
    <property type="entry name" value="THIOREDOXIN_2"/>
    <property type="match status" value="1"/>
</dbReference>
<dbReference type="Proteomes" id="UP000199072">
    <property type="component" value="Unassembled WGS sequence"/>
</dbReference>
<evidence type="ECO:0000256" key="1">
    <source>
        <dbReference type="SAM" id="SignalP"/>
    </source>
</evidence>
<dbReference type="Gene3D" id="3.40.30.10">
    <property type="entry name" value="Glutaredoxin"/>
    <property type="match status" value="1"/>
</dbReference>
<dbReference type="InterPro" id="IPR000866">
    <property type="entry name" value="AhpC/TSA"/>
</dbReference>
<accession>A0A1G7CLE4</accession>
<dbReference type="AlphaFoldDB" id="A0A1G7CLE4"/>
<evidence type="ECO:0000313" key="4">
    <source>
        <dbReference type="Proteomes" id="UP000199072"/>
    </source>
</evidence>
<feature type="chain" id="PRO_5011540220" evidence="1">
    <location>
        <begin position="26"/>
        <end position="190"/>
    </location>
</feature>
<dbReference type="PANTHER" id="PTHR42852:SF13">
    <property type="entry name" value="PROTEIN DIPZ"/>
    <property type="match status" value="1"/>
</dbReference>
<dbReference type="Pfam" id="PF00578">
    <property type="entry name" value="AhpC-TSA"/>
    <property type="match status" value="1"/>
</dbReference>
<dbReference type="CDD" id="cd02966">
    <property type="entry name" value="TlpA_like_family"/>
    <property type="match status" value="1"/>
</dbReference>
<feature type="signal peptide" evidence="1">
    <location>
        <begin position="1"/>
        <end position="25"/>
    </location>
</feature>
<reference evidence="3 4" key="1">
    <citation type="submission" date="2016-10" db="EMBL/GenBank/DDBJ databases">
        <authorList>
            <person name="de Groot N.N."/>
        </authorList>
    </citation>
    <scope>NUCLEOTIDE SEQUENCE [LARGE SCALE GENOMIC DNA]</scope>
    <source>
        <strain evidence="3 4">47C3B</strain>
    </source>
</reference>
<dbReference type="InterPro" id="IPR036249">
    <property type="entry name" value="Thioredoxin-like_sf"/>
</dbReference>
<dbReference type="RefSeq" id="WP_091149937.1">
    <property type="nucleotide sequence ID" value="NZ_FNAI01000006.1"/>
</dbReference>
<dbReference type="GO" id="GO:0016209">
    <property type="term" value="F:antioxidant activity"/>
    <property type="evidence" value="ECO:0007669"/>
    <property type="project" value="InterPro"/>
</dbReference>
<dbReference type="OrthoDB" id="793244at2"/>
<keyword evidence="4" id="KW-1185">Reference proteome</keyword>
<dbReference type="EMBL" id="FNAI01000006">
    <property type="protein sequence ID" value="SDE40147.1"/>
    <property type="molecule type" value="Genomic_DNA"/>
</dbReference>
<feature type="domain" description="Thioredoxin" evidence="2">
    <location>
        <begin position="34"/>
        <end position="183"/>
    </location>
</feature>
<protein>
    <submittedName>
        <fullName evidence="3">Thioredoxin-like</fullName>
    </submittedName>
</protein>
<sequence>MRFFLLLLKYIVVTCLLLNSAKTFAQTSKTIKTLSIGDKMPDVKITNIINSHIKSGKISDYKGKLILLDFWSTWCSACIDGFSELDSLQRQYPDKIQILLVNPKREGDSKKGVQIVINRMNEWSTRPFRLPIVFQDTSITKNFQFHSLPHCVWIGPDGKVIGITGKEEVTIQNIKKGIAGKKIEIIANKH</sequence>
<keyword evidence="1" id="KW-0732">Signal</keyword>
<organism evidence="3 4">
    <name type="scientific">Mucilaginibacter pineti</name>
    <dbReference type="NCBI Taxonomy" id="1391627"/>
    <lineage>
        <taxon>Bacteria</taxon>
        <taxon>Pseudomonadati</taxon>
        <taxon>Bacteroidota</taxon>
        <taxon>Sphingobacteriia</taxon>
        <taxon>Sphingobacteriales</taxon>
        <taxon>Sphingobacteriaceae</taxon>
        <taxon>Mucilaginibacter</taxon>
    </lineage>
</organism>
<evidence type="ECO:0000313" key="3">
    <source>
        <dbReference type="EMBL" id="SDE40147.1"/>
    </source>
</evidence>
<dbReference type="SUPFAM" id="SSF52833">
    <property type="entry name" value="Thioredoxin-like"/>
    <property type="match status" value="1"/>
</dbReference>
<name>A0A1G7CLE4_9SPHI</name>
<dbReference type="GO" id="GO:0016491">
    <property type="term" value="F:oxidoreductase activity"/>
    <property type="evidence" value="ECO:0007669"/>
    <property type="project" value="InterPro"/>
</dbReference>
<dbReference type="STRING" id="1391627.SAMN05216464_1064"/>
<dbReference type="InterPro" id="IPR013766">
    <property type="entry name" value="Thioredoxin_domain"/>
</dbReference>
<evidence type="ECO:0000259" key="2">
    <source>
        <dbReference type="PROSITE" id="PS51352"/>
    </source>
</evidence>
<gene>
    <name evidence="3" type="ORF">SAMN05216464_1064</name>
</gene>
<dbReference type="PANTHER" id="PTHR42852">
    <property type="entry name" value="THIOL:DISULFIDE INTERCHANGE PROTEIN DSBE"/>
    <property type="match status" value="1"/>
</dbReference>